<dbReference type="Gene3D" id="2.170.150.20">
    <property type="entry name" value="Peptide methionine sulfoxide reductase"/>
    <property type="match status" value="1"/>
</dbReference>
<evidence type="ECO:0000256" key="3">
    <source>
        <dbReference type="ARBA" id="ARBA00023002"/>
    </source>
</evidence>
<protein>
    <recommendedName>
        <fullName evidence="2">peptide-methionine (R)-S-oxide reductase</fullName>
        <ecNumber evidence="2">1.8.4.12</ecNumber>
    </recommendedName>
</protein>
<dbReference type="InterPro" id="IPR002579">
    <property type="entry name" value="Met_Sox_Rdtase_MsrB_dom"/>
</dbReference>
<evidence type="ECO:0000256" key="2">
    <source>
        <dbReference type="ARBA" id="ARBA00012499"/>
    </source>
</evidence>
<dbReference type="GO" id="GO:0033743">
    <property type="term" value="F:peptide-methionine (R)-S-oxide reductase activity"/>
    <property type="evidence" value="ECO:0007669"/>
    <property type="project" value="UniProtKB-EC"/>
</dbReference>
<dbReference type="GO" id="GO:0005737">
    <property type="term" value="C:cytoplasm"/>
    <property type="evidence" value="ECO:0007669"/>
    <property type="project" value="TreeGrafter"/>
</dbReference>
<dbReference type="Proteomes" id="UP000324222">
    <property type="component" value="Unassembled WGS sequence"/>
</dbReference>
<dbReference type="GO" id="GO:0030091">
    <property type="term" value="P:protein repair"/>
    <property type="evidence" value="ECO:0007669"/>
    <property type="project" value="InterPro"/>
</dbReference>
<dbReference type="PANTHER" id="PTHR10173:SF52">
    <property type="entry name" value="METHIONINE-R-SULFOXIDE REDUCTASE B1"/>
    <property type="match status" value="1"/>
</dbReference>
<evidence type="ECO:0000313" key="6">
    <source>
        <dbReference type="EMBL" id="MPC81516.1"/>
    </source>
</evidence>
<evidence type="ECO:0000256" key="4">
    <source>
        <dbReference type="ARBA" id="ARBA00048488"/>
    </source>
</evidence>
<dbReference type="OrthoDB" id="44061at2759"/>
<keyword evidence="7" id="KW-1185">Reference proteome</keyword>
<gene>
    <name evidence="6" type="primary">msrB</name>
    <name evidence="6" type="ORF">E2C01_076137</name>
</gene>
<dbReference type="SUPFAM" id="SSF51316">
    <property type="entry name" value="Mss4-like"/>
    <property type="match status" value="1"/>
</dbReference>
<comment type="caution">
    <text evidence="6">The sequence shown here is derived from an EMBL/GenBank/DDBJ whole genome shotgun (WGS) entry which is preliminary data.</text>
</comment>
<dbReference type="GO" id="GO:0006979">
    <property type="term" value="P:response to oxidative stress"/>
    <property type="evidence" value="ECO:0007669"/>
    <property type="project" value="InterPro"/>
</dbReference>
<dbReference type="InterPro" id="IPR011057">
    <property type="entry name" value="Mss4-like_sf"/>
</dbReference>
<sequence length="112" mass="12752">MCDCHCYCLLQAFSGEFYDHHEKGTYLCVCCGSELFSSEAKYDSGSGWPSFHSAAGKVTTRTDRSFLMVRTEVLCGEVRLKKEEVNKQNEKEKEGVTWKKGRIMLLPNNVEI</sequence>
<dbReference type="EMBL" id="VSRR010057220">
    <property type="protein sequence ID" value="MPC81516.1"/>
    <property type="molecule type" value="Genomic_DNA"/>
</dbReference>
<reference evidence="6 7" key="1">
    <citation type="submission" date="2019-05" db="EMBL/GenBank/DDBJ databases">
        <title>Another draft genome of Portunus trituberculatus and its Hox gene families provides insights of decapod evolution.</title>
        <authorList>
            <person name="Jeong J.-H."/>
            <person name="Song I."/>
            <person name="Kim S."/>
            <person name="Choi T."/>
            <person name="Kim D."/>
            <person name="Ryu S."/>
            <person name="Kim W."/>
        </authorList>
    </citation>
    <scope>NUCLEOTIDE SEQUENCE [LARGE SCALE GENOMIC DNA]</scope>
    <source>
        <tissue evidence="6">Muscle</tissue>
    </source>
</reference>
<keyword evidence="3" id="KW-0560">Oxidoreductase</keyword>
<dbReference type="Pfam" id="PF01641">
    <property type="entry name" value="SelR"/>
    <property type="match status" value="1"/>
</dbReference>
<organism evidence="6 7">
    <name type="scientific">Portunus trituberculatus</name>
    <name type="common">Swimming crab</name>
    <name type="synonym">Neptunus trituberculatus</name>
    <dbReference type="NCBI Taxonomy" id="210409"/>
    <lineage>
        <taxon>Eukaryota</taxon>
        <taxon>Metazoa</taxon>
        <taxon>Ecdysozoa</taxon>
        <taxon>Arthropoda</taxon>
        <taxon>Crustacea</taxon>
        <taxon>Multicrustacea</taxon>
        <taxon>Malacostraca</taxon>
        <taxon>Eumalacostraca</taxon>
        <taxon>Eucarida</taxon>
        <taxon>Decapoda</taxon>
        <taxon>Pleocyemata</taxon>
        <taxon>Brachyura</taxon>
        <taxon>Eubrachyura</taxon>
        <taxon>Portunoidea</taxon>
        <taxon>Portunidae</taxon>
        <taxon>Portuninae</taxon>
        <taxon>Portunus</taxon>
    </lineage>
</organism>
<dbReference type="PANTHER" id="PTHR10173">
    <property type="entry name" value="METHIONINE SULFOXIDE REDUCTASE"/>
    <property type="match status" value="1"/>
</dbReference>
<evidence type="ECO:0000313" key="7">
    <source>
        <dbReference type="Proteomes" id="UP000324222"/>
    </source>
</evidence>
<comment type="catalytic activity">
    <reaction evidence="4">
        <text>L-methionyl-[protein] + [thioredoxin]-disulfide + H2O = L-methionyl-(R)-S-oxide-[protein] + [thioredoxin]-dithiol</text>
        <dbReference type="Rhea" id="RHEA:24164"/>
        <dbReference type="Rhea" id="RHEA-COMP:10698"/>
        <dbReference type="Rhea" id="RHEA-COMP:10700"/>
        <dbReference type="Rhea" id="RHEA-COMP:12313"/>
        <dbReference type="Rhea" id="RHEA-COMP:12314"/>
        <dbReference type="ChEBI" id="CHEBI:15377"/>
        <dbReference type="ChEBI" id="CHEBI:16044"/>
        <dbReference type="ChEBI" id="CHEBI:29950"/>
        <dbReference type="ChEBI" id="CHEBI:45764"/>
        <dbReference type="ChEBI" id="CHEBI:50058"/>
        <dbReference type="EC" id="1.8.4.12"/>
    </reaction>
</comment>
<dbReference type="EC" id="1.8.4.12" evidence="2"/>
<comment type="similarity">
    <text evidence="1">Belongs to the MsrB Met sulfoxide reductase family.</text>
</comment>
<accession>A0A5B7IHJ6</accession>
<dbReference type="InterPro" id="IPR028427">
    <property type="entry name" value="Met_Sox_Rdtase_MsrB"/>
</dbReference>
<feature type="domain" description="MsrB" evidence="5">
    <location>
        <begin position="1"/>
        <end position="112"/>
    </location>
</feature>
<name>A0A5B7IHJ6_PORTR</name>
<evidence type="ECO:0000259" key="5">
    <source>
        <dbReference type="PROSITE" id="PS51790"/>
    </source>
</evidence>
<evidence type="ECO:0000256" key="1">
    <source>
        <dbReference type="ARBA" id="ARBA00007174"/>
    </source>
</evidence>
<dbReference type="AlphaFoldDB" id="A0A5B7IHJ6"/>
<proteinExistence type="inferred from homology"/>
<dbReference type="PROSITE" id="PS51790">
    <property type="entry name" value="MSRB"/>
    <property type="match status" value="1"/>
</dbReference>